<dbReference type="Proteomes" id="UP000602442">
    <property type="component" value="Unassembled WGS sequence"/>
</dbReference>
<keyword evidence="2" id="KW-1185">Reference proteome</keyword>
<evidence type="ECO:0000313" key="2">
    <source>
        <dbReference type="Proteomes" id="UP000602442"/>
    </source>
</evidence>
<protein>
    <recommendedName>
        <fullName evidence="3">Secreted protein</fullName>
    </recommendedName>
</protein>
<sequence length="74" mass="7468">MNGAAIALVAIAPIALGPLPEAPPVLVTTLCANGGTAVIEIPLTPREPSLPDSCEAQACHAAGREKSLIQRKDG</sequence>
<dbReference type="RefSeq" id="WP_197920447.1">
    <property type="nucleotide sequence ID" value="NZ_CAWPTA010000006.1"/>
</dbReference>
<dbReference type="EMBL" id="JAEANY010000001">
    <property type="protein sequence ID" value="MBH5321794.1"/>
    <property type="molecule type" value="Genomic_DNA"/>
</dbReference>
<accession>A0ABS0N470</accession>
<comment type="caution">
    <text evidence="1">The sequence shown here is derived from an EMBL/GenBank/DDBJ whole genome shotgun (WGS) entry which is preliminary data.</text>
</comment>
<name>A0ABS0N470_9SPHN</name>
<reference evidence="1 2" key="1">
    <citation type="submission" date="2020-11" db="EMBL/GenBank/DDBJ databases">
        <title>Erythrobacter sediminis sp. nov., a marine bacterium from a tidal flat of Garorim Bay.</title>
        <authorList>
            <person name="Kim D."/>
            <person name="Yoo Y."/>
            <person name="Kim J.-J."/>
        </authorList>
    </citation>
    <scope>NUCLEOTIDE SEQUENCE [LARGE SCALE GENOMIC DNA]</scope>
    <source>
        <strain evidence="1 2">JGD-13</strain>
    </source>
</reference>
<evidence type="ECO:0008006" key="3">
    <source>
        <dbReference type="Google" id="ProtNLM"/>
    </source>
</evidence>
<organism evidence="1 2">
    <name type="scientific">Aurantiacibacter sediminis</name>
    <dbReference type="NCBI Taxonomy" id="2793064"/>
    <lineage>
        <taxon>Bacteria</taxon>
        <taxon>Pseudomonadati</taxon>
        <taxon>Pseudomonadota</taxon>
        <taxon>Alphaproteobacteria</taxon>
        <taxon>Sphingomonadales</taxon>
        <taxon>Erythrobacteraceae</taxon>
        <taxon>Aurantiacibacter</taxon>
    </lineage>
</organism>
<gene>
    <name evidence="1" type="ORF">I5L03_04235</name>
</gene>
<proteinExistence type="predicted"/>
<evidence type="ECO:0000313" key="1">
    <source>
        <dbReference type="EMBL" id="MBH5321794.1"/>
    </source>
</evidence>